<sequence>MALLLVKEHLRRKSRSGLIIIVRNIPSSRKKIPRRIQKRQMEPSEKAQYGVLSSIEPTHTSGQGKTSTKSGNATTSGKVMRKPLPTMKGSRKVQCRCSTEKVYCVISSMTDGQKSVITNYGFGFFLRMKMPFIKSTLISYLIDRIDTEARMLTIHGNTYSLSRESFKAVMGLLDGGEEIIVYDDMENNPFWDEIVGAYGRIVLSELVIDLQKSKEADELFVIRFILLVIGTVLWPTSGVYVNTNYISLLSNVKRISKKNWASC</sequence>
<keyword evidence="2" id="KW-1133">Transmembrane helix</keyword>
<evidence type="ECO:0000256" key="2">
    <source>
        <dbReference type="SAM" id="Phobius"/>
    </source>
</evidence>
<evidence type="ECO:0000313" key="3">
    <source>
        <dbReference type="EMBL" id="PON34966.1"/>
    </source>
</evidence>
<name>A0A2P5AEL7_TREOI</name>
<feature type="region of interest" description="Disordered" evidence="1">
    <location>
        <begin position="55"/>
        <end position="84"/>
    </location>
</feature>
<feature type="transmembrane region" description="Helical" evidence="2">
    <location>
        <begin position="220"/>
        <end position="241"/>
    </location>
</feature>
<dbReference type="OrthoDB" id="1836818at2759"/>
<dbReference type="Proteomes" id="UP000237000">
    <property type="component" value="Unassembled WGS sequence"/>
</dbReference>
<keyword evidence="4" id="KW-1185">Reference proteome</keyword>
<keyword evidence="2" id="KW-0812">Transmembrane</keyword>
<feature type="region of interest" description="Disordered" evidence="1">
    <location>
        <begin position="30"/>
        <end position="49"/>
    </location>
</feature>
<dbReference type="EMBL" id="JXTC01000906">
    <property type="protein sequence ID" value="PON34966.1"/>
    <property type="molecule type" value="Genomic_DNA"/>
</dbReference>
<evidence type="ECO:0000256" key="1">
    <source>
        <dbReference type="SAM" id="MobiDB-lite"/>
    </source>
</evidence>
<dbReference type="AlphaFoldDB" id="A0A2P5AEL7"/>
<proteinExistence type="predicted"/>
<dbReference type="PANTHER" id="PTHR34835">
    <property type="entry name" value="OS07G0283600 PROTEIN-RELATED"/>
    <property type="match status" value="1"/>
</dbReference>
<gene>
    <name evidence="3" type="ORF">TorRG33x02_352440</name>
</gene>
<dbReference type="InParanoid" id="A0A2P5AEL7"/>
<organism evidence="3 4">
    <name type="scientific">Trema orientale</name>
    <name type="common">Charcoal tree</name>
    <name type="synonym">Celtis orientalis</name>
    <dbReference type="NCBI Taxonomy" id="63057"/>
    <lineage>
        <taxon>Eukaryota</taxon>
        <taxon>Viridiplantae</taxon>
        <taxon>Streptophyta</taxon>
        <taxon>Embryophyta</taxon>
        <taxon>Tracheophyta</taxon>
        <taxon>Spermatophyta</taxon>
        <taxon>Magnoliopsida</taxon>
        <taxon>eudicotyledons</taxon>
        <taxon>Gunneridae</taxon>
        <taxon>Pentapetalae</taxon>
        <taxon>rosids</taxon>
        <taxon>fabids</taxon>
        <taxon>Rosales</taxon>
        <taxon>Cannabaceae</taxon>
        <taxon>Trema</taxon>
    </lineage>
</organism>
<reference evidence="4" key="1">
    <citation type="submission" date="2016-06" db="EMBL/GenBank/DDBJ databases">
        <title>Parallel loss of symbiosis genes in relatives of nitrogen-fixing non-legume Parasponia.</title>
        <authorList>
            <person name="Van Velzen R."/>
            <person name="Holmer R."/>
            <person name="Bu F."/>
            <person name="Rutten L."/>
            <person name="Van Zeijl A."/>
            <person name="Liu W."/>
            <person name="Santuari L."/>
            <person name="Cao Q."/>
            <person name="Sharma T."/>
            <person name="Shen D."/>
            <person name="Roswanjaya Y."/>
            <person name="Wardhani T."/>
            <person name="Kalhor M.S."/>
            <person name="Jansen J."/>
            <person name="Van den Hoogen J."/>
            <person name="Gungor B."/>
            <person name="Hartog M."/>
            <person name="Hontelez J."/>
            <person name="Verver J."/>
            <person name="Yang W.-C."/>
            <person name="Schijlen E."/>
            <person name="Repin R."/>
            <person name="Schilthuizen M."/>
            <person name="Schranz E."/>
            <person name="Heidstra R."/>
            <person name="Miyata K."/>
            <person name="Fedorova E."/>
            <person name="Kohlen W."/>
            <person name="Bisseling T."/>
            <person name="Smit S."/>
            <person name="Geurts R."/>
        </authorList>
    </citation>
    <scope>NUCLEOTIDE SEQUENCE [LARGE SCALE GENOMIC DNA]</scope>
    <source>
        <strain evidence="4">cv. RG33-2</strain>
    </source>
</reference>
<comment type="caution">
    <text evidence="3">The sequence shown here is derived from an EMBL/GenBank/DDBJ whole genome shotgun (WGS) entry which is preliminary data.</text>
</comment>
<feature type="compositionally biased region" description="Polar residues" evidence="1">
    <location>
        <begin position="55"/>
        <end position="77"/>
    </location>
</feature>
<protein>
    <submittedName>
        <fullName evidence="3">Uncharacterized protein</fullName>
    </submittedName>
</protein>
<accession>A0A2P5AEL7</accession>
<evidence type="ECO:0000313" key="4">
    <source>
        <dbReference type="Proteomes" id="UP000237000"/>
    </source>
</evidence>
<keyword evidence="2" id="KW-0472">Membrane</keyword>